<dbReference type="InterPro" id="IPR029753">
    <property type="entry name" value="D-isomer_DH_CS"/>
</dbReference>
<dbReference type="GO" id="GO:0051287">
    <property type="term" value="F:NAD binding"/>
    <property type="evidence" value="ECO:0007669"/>
    <property type="project" value="InterPro"/>
</dbReference>
<comment type="caution">
    <text evidence="5">The sequence shown here is derived from an EMBL/GenBank/DDBJ whole genome shotgun (WGS) entry which is preliminary data.</text>
</comment>
<dbReference type="RefSeq" id="WP_110937128.1">
    <property type="nucleotide sequence ID" value="NZ_KZ614146.1"/>
</dbReference>
<dbReference type="OrthoDB" id="9805416at2"/>
<evidence type="ECO:0000256" key="2">
    <source>
        <dbReference type="ARBA" id="ARBA00023027"/>
    </source>
</evidence>
<gene>
    <name evidence="5" type="ORF">CR203_23820</name>
</gene>
<feature type="region of interest" description="Disordered" evidence="3">
    <location>
        <begin position="321"/>
        <end position="342"/>
    </location>
</feature>
<evidence type="ECO:0000313" key="5">
    <source>
        <dbReference type="EMBL" id="RKL64887.1"/>
    </source>
</evidence>
<proteinExistence type="predicted"/>
<feature type="domain" description="D-isomer specific 2-hydroxyacid dehydrogenase NAD-binding" evidence="4">
    <location>
        <begin position="109"/>
        <end position="287"/>
    </location>
</feature>
<dbReference type="InterPro" id="IPR006140">
    <property type="entry name" value="D-isomer_DH_NAD-bd"/>
</dbReference>
<organism evidence="5 6">
    <name type="scientific">Salipaludibacillus neizhouensis</name>
    <dbReference type="NCBI Taxonomy" id="885475"/>
    <lineage>
        <taxon>Bacteria</taxon>
        <taxon>Bacillati</taxon>
        <taxon>Bacillota</taxon>
        <taxon>Bacilli</taxon>
        <taxon>Bacillales</taxon>
        <taxon>Bacillaceae</taxon>
    </lineage>
</organism>
<dbReference type="InterPro" id="IPR036291">
    <property type="entry name" value="NAD(P)-bd_dom_sf"/>
</dbReference>
<evidence type="ECO:0000313" key="6">
    <source>
        <dbReference type="Proteomes" id="UP000281498"/>
    </source>
</evidence>
<dbReference type="SUPFAM" id="SSF52283">
    <property type="entry name" value="Formate/glycerate dehydrogenase catalytic domain-like"/>
    <property type="match status" value="1"/>
</dbReference>
<protein>
    <submittedName>
        <fullName evidence="5">Hydroxyacid dehydrogenase</fullName>
    </submittedName>
</protein>
<evidence type="ECO:0000256" key="3">
    <source>
        <dbReference type="SAM" id="MobiDB-lite"/>
    </source>
</evidence>
<dbReference type="PANTHER" id="PTHR43333">
    <property type="entry name" value="2-HACID_DH_C DOMAIN-CONTAINING PROTEIN"/>
    <property type="match status" value="1"/>
</dbReference>
<dbReference type="GO" id="GO:0016616">
    <property type="term" value="F:oxidoreductase activity, acting on the CH-OH group of donors, NAD or NADP as acceptor"/>
    <property type="evidence" value="ECO:0007669"/>
    <property type="project" value="UniProtKB-ARBA"/>
</dbReference>
<dbReference type="Proteomes" id="UP000281498">
    <property type="component" value="Unassembled WGS sequence"/>
</dbReference>
<dbReference type="CDD" id="cd05300">
    <property type="entry name" value="2-Hacid_dh_1"/>
    <property type="match status" value="1"/>
</dbReference>
<dbReference type="Gene3D" id="3.40.50.720">
    <property type="entry name" value="NAD(P)-binding Rossmann-like Domain"/>
    <property type="match status" value="2"/>
</dbReference>
<dbReference type="SUPFAM" id="SSF51735">
    <property type="entry name" value="NAD(P)-binding Rossmann-fold domains"/>
    <property type="match status" value="1"/>
</dbReference>
<reference evidence="5 6" key="1">
    <citation type="submission" date="2017-10" db="EMBL/GenBank/DDBJ databases">
        <title>Bacillus sp. nov., a halophilic bacterium isolated from a Keqin Lake.</title>
        <authorList>
            <person name="Wang H."/>
        </authorList>
    </citation>
    <scope>NUCLEOTIDE SEQUENCE [LARGE SCALE GENOMIC DNA]</scope>
    <source>
        <strain evidence="5 6">KCTC 13187</strain>
    </source>
</reference>
<keyword evidence="2" id="KW-0520">NAD</keyword>
<evidence type="ECO:0000259" key="4">
    <source>
        <dbReference type="Pfam" id="PF02826"/>
    </source>
</evidence>
<dbReference type="Pfam" id="PF02826">
    <property type="entry name" value="2-Hacid_dh_C"/>
    <property type="match status" value="1"/>
</dbReference>
<accession>A0A3A9JWP3</accession>
<sequence>MREINEVLTTVNYSDEHFEKLVEAFAPAKVIRLRANNNEGIQKALKTADVAVIGGDLDERFLQAPLLRWVHCDHAGLNKFAGPKIFERELLVTSSAGRSAPVLAEHAIFFMLNLAYEYPRFLDAQRAHQFGVPGSDELRGLYGRTVGVVGLGHTGSEMAVRLKAMGMNVLGYRRSAGSPPLGVDRLYCAENGDTLDGLLTESDFVVLAVPLNNATHHLIGRRELSLMKSSAYIINMARGAVIDEEALTEALYEGLIGGAGLDTFTKEPLPVDSPLWDAPNTLITPHTTPQVPDRTGRTIDIIRENIRRYRAGEPLLNQLRESDIYTPDQEEDKGGETSKGFQIPDLDGVEIEELQIIDDVYSIHCTFKELYDNKEAEAVLNKYLGESFRDSSSYSLIQGFTIDNLVDMAPQSMPEKLVFVLNKELSKIKK</sequence>
<dbReference type="EMBL" id="PDOE01000030">
    <property type="protein sequence ID" value="RKL64887.1"/>
    <property type="molecule type" value="Genomic_DNA"/>
</dbReference>
<keyword evidence="6" id="KW-1185">Reference proteome</keyword>
<keyword evidence="1" id="KW-0560">Oxidoreductase</keyword>
<dbReference type="AlphaFoldDB" id="A0A3A9JWP3"/>
<name>A0A3A9JWP3_9BACI</name>
<dbReference type="PANTHER" id="PTHR43333:SF1">
    <property type="entry name" value="D-ISOMER SPECIFIC 2-HYDROXYACID DEHYDROGENASE NAD-BINDING DOMAIN-CONTAINING PROTEIN"/>
    <property type="match status" value="1"/>
</dbReference>
<evidence type="ECO:0000256" key="1">
    <source>
        <dbReference type="ARBA" id="ARBA00023002"/>
    </source>
</evidence>
<dbReference type="PROSITE" id="PS00671">
    <property type="entry name" value="D_2_HYDROXYACID_DH_3"/>
    <property type="match status" value="1"/>
</dbReference>